<proteinExistence type="predicted"/>
<sequence>MLIDFFYEVRKARVPVSIREFLDLLEALDHKLAFADIDEFYLLSRTVMVKDEKYFDRFDKAFSSYFEGIEMLDDLFEKAIIPEEWLRKELEKMLSEEEKAMIESLGGFEELMETLKKRLEEQKERHQGGNKWIGTGGTSPFGAEGYNPEGIRIGQKKSRHQKAAKVWEQRAFKDLDDSVALGIRNIQVALRRLRKFARDGAEEILDMDDTIESTAKNAGYLDLKLVPEKKNKVKVLLFFDVGGSMDPHVRVCEELFSAAKTEFKHMEYFYFHNCLYESVWKNNLRRGAERMDTYDIIHKYGPDYKVIFVGDASMAPYEITHAGGSVEHWNEEPGAIWMQRIVDHYDKVAWLNPISEDRWGWGGSIQIMQDLVNERMYPMSIEGLERAMKDLNK</sequence>
<evidence type="ECO:0000313" key="1">
    <source>
        <dbReference type="EMBL" id="GLQ30041.1"/>
    </source>
</evidence>
<comment type="caution">
    <text evidence="1">The sequence shown here is derived from an EMBL/GenBank/DDBJ whole genome shotgun (WGS) entry which is preliminary data.</text>
</comment>
<protein>
    <recommendedName>
        <fullName evidence="3">VWA domain-containing protein</fullName>
    </recommendedName>
</protein>
<evidence type="ECO:0000313" key="2">
    <source>
        <dbReference type="Proteomes" id="UP001161389"/>
    </source>
</evidence>
<evidence type="ECO:0008006" key="3">
    <source>
        <dbReference type="Google" id="ProtNLM"/>
    </source>
</evidence>
<organism evidence="1 2">
    <name type="scientific">Litoribrevibacter albus</name>
    <dbReference type="NCBI Taxonomy" id="1473156"/>
    <lineage>
        <taxon>Bacteria</taxon>
        <taxon>Pseudomonadati</taxon>
        <taxon>Pseudomonadota</taxon>
        <taxon>Gammaproteobacteria</taxon>
        <taxon>Oceanospirillales</taxon>
        <taxon>Oceanospirillaceae</taxon>
        <taxon>Litoribrevibacter</taxon>
    </lineage>
</organism>
<dbReference type="EMBL" id="BSNM01000003">
    <property type="protein sequence ID" value="GLQ30041.1"/>
    <property type="molecule type" value="Genomic_DNA"/>
</dbReference>
<reference evidence="1" key="2">
    <citation type="submission" date="2023-01" db="EMBL/GenBank/DDBJ databases">
        <title>Draft genome sequence of Litoribrevibacter albus strain NBRC 110071.</title>
        <authorList>
            <person name="Sun Q."/>
            <person name="Mori K."/>
        </authorList>
    </citation>
    <scope>NUCLEOTIDE SEQUENCE</scope>
    <source>
        <strain evidence="1">NBRC 110071</strain>
    </source>
</reference>
<reference evidence="1" key="1">
    <citation type="journal article" date="2014" name="Int. J. Syst. Evol. Microbiol.">
        <title>Complete genome sequence of Corynebacterium casei LMG S-19264T (=DSM 44701T), isolated from a smear-ripened cheese.</title>
        <authorList>
            <consortium name="US DOE Joint Genome Institute (JGI-PGF)"/>
            <person name="Walter F."/>
            <person name="Albersmeier A."/>
            <person name="Kalinowski J."/>
            <person name="Ruckert C."/>
        </authorList>
    </citation>
    <scope>NUCLEOTIDE SEQUENCE</scope>
    <source>
        <strain evidence="1">NBRC 110071</strain>
    </source>
</reference>
<name>A0AA37W6Z8_9GAMM</name>
<dbReference type="Proteomes" id="UP001161389">
    <property type="component" value="Unassembled WGS sequence"/>
</dbReference>
<dbReference type="RefSeq" id="WP_284378427.1">
    <property type="nucleotide sequence ID" value="NZ_BSNM01000003.1"/>
</dbReference>
<dbReference type="PANTHER" id="PTHR39338">
    <property type="entry name" value="BLL5662 PROTEIN-RELATED"/>
    <property type="match status" value="1"/>
</dbReference>
<keyword evidence="2" id="KW-1185">Reference proteome</keyword>
<dbReference type="PANTHER" id="PTHR39338:SF7">
    <property type="entry name" value="BLL6692 PROTEIN"/>
    <property type="match status" value="1"/>
</dbReference>
<accession>A0AA37W6Z8</accession>
<dbReference type="AlphaFoldDB" id="A0AA37W6Z8"/>
<gene>
    <name evidence="1" type="ORF">GCM10007876_05190</name>
</gene>